<reference evidence="1 3" key="1">
    <citation type="submission" date="2019-06" db="EMBL/GenBank/DDBJ databases">
        <title>Whole genome shotgun sequence of Komagataeibacter hansenii NBRC 14820.</title>
        <authorList>
            <person name="Hosoyama A."/>
            <person name="Uohara A."/>
            <person name="Ohji S."/>
            <person name="Ichikawa N."/>
        </authorList>
    </citation>
    <scope>NUCLEOTIDE SEQUENCE [LARGE SCALE GENOMIC DNA]</scope>
    <source>
        <strain evidence="1 3">NBRC 14820</strain>
    </source>
</reference>
<comment type="caution">
    <text evidence="2">The sequence shown here is derived from an EMBL/GenBank/DDBJ whole genome shotgun (WGS) entry which is preliminary data.</text>
</comment>
<evidence type="ECO:0000313" key="1">
    <source>
        <dbReference type="EMBL" id="GEC64942.1"/>
    </source>
</evidence>
<dbReference type="Proteomes" id="UP000319478">
    <property type="component" value="Unassembled WGS sequence"/>
</dbReference>
<protein>
    <submittedName>
        <fullName evidence="2">Uncharacterized protein</fullName>
    </submittedName>
</protein>
<reference evidence="2" key="2">
    <citation type="journal article" date="2021" name="Polymers (Basel)">
        <title>Highly Stretchable Bacterial Cellulose Produced by Komagataeibacter hansenii SI1.</title>
        <authorList>
            <person name="Cielecka I."/>
            <person name="Ryngajllo M."/>
            <person name="Maniukiewicz W."/>
            <person name="Bielecki S."/>
        </authorList>
    </citation>
    <scope>NUCLEOTIDE SEQUENCE</scope>
    <source>
        <strain evidence="2">SI1</strain>
    </source>
</reference>
<dbReference type="RefSeq" id="WP_003621763.1">
    <property type="nucleotide sequence ID" value="NZ_BJNN01000150.1"/>
</dbReference>
<accession>A0AAW5ETR4</accession>
<dbReference type="EMBL" id="BJNN01000150">
    <property type="protein sequence ID" value="GEC64942.1"/>
    <property type="molecule type" value="Genomic_DNA"/>
</dbReference>
<organism evidence="2 4">
    <name type="scientific">Novacetimonas hansenii</name>
    <name type="common">Komagataeibacter hansenii</name>
    <dbReference type="NCBI Taxonomy" id="436"/>
    <lineage>
        <taxon>Bacteria</taxon>
        <taxon>Pseudomonadati</taxon>
        <taxon>Pseudomonadota</taxon>
        <taxon>Alphaproteobacteria</taxon>
        <taxon>Acetobacterales</taxon>
        <taxon>Acetobacteraceae</taxon>
        <taxon>Novacetimonas</taxon>
    </lineage>
</organism>
<evidence type="ECO:0000313" key="2">
    <source>
        <dbReference type="EMBL" id="MCJ8354944.1"/>
    </source>
</evidence>
<evidence type="ECO:0000313" key="4">
    <source>
        <dbReference type="Proteomes" id="UP001202887"/>
    </source>
</evidence>
<sequence>MALKSIEYSVTEEGEDLGKVFVITRMSAFDADRWGRHVLHAAIAGGYRAVADDAAEGMGGIAEAGMRIFGMMAPDAADALLDRLMQCVRIIRDPAHPTPQPVIPADIQEIATVGLLQMEAMKLHTDFFSGASVFIFLPVAQLLLAVGEDARNAPTSRAPSPA</sequence>
<dbReference type="AlphaFoldDB" id="A0AAW5ETR4"/>
<evidence type="ECO:0000313" key="3">
    <source>
        <dbReference type="Proteomes" id="UP000319478"/>
    </source>
</evidence>
<dbReference type="GeneID" id="61366400"/>
<dbReference type="Proteomes" id="UP001202887">
    <property type="component" value="Unassembled WGS sequence"/>
</dbReference>
<keyword evidence="3" id="KW-1185">Reference proteome</keyword>
<gene>
    <name evidence="1" type="ORF">GHA01_27910</name>
    <name evidence="2" type="ORF">K1W68_13250</name>
</gene>
<reference evidence="2" key="3">
    <citation type="submission" date="2022-03" db="EMBL/GenBank/DDBJ databases">
        <authorList>
            <person name="Ryngajllo M."/>
            <person name="Jacek P."/>
            <person name="Kubiak K."/>
        </authorList>
    </citation>
    <scope>NUCLEOTIDE SEQUENCE</scope>
    <source>
        <strain evidence="2">SI1</strain>
    </source>
</reference>
<proteinExistence type="predicted"/>
<dbReference type="EMBL" id="JAIBCX010000044">
    <property type="protein sequence ID" value="MCJ8354944.1"/>
    <property type="molecule type" value="Genomic_DNA"/>
</dbReference>
<name>A0AAW5ETR4_NOVHA</name>